<organism evidence="2 3">
    <name type="scientific">Lasiosphaeria ovina</name>
    <dbReference type="NCBI Taxonomy" id="92902"/>
    <lineage>
        <taxon>Eukaryota</taxon>
        <taxon>Fungi</taxon>
        <taxon>Dikarya</taxon>
        <taxon>Ascomycota</taxon>
        <taxon>Pezizomycotina</taxon>
        <taxon>Sordariomycetes</taxon>
        <taxon>Sordariomycetidae</taxon>
        <taxon>Sordariales</taxon>
        <taxon>Lasiosphaeriaceae</taxon>
        <taxon>Lasiosphaeria</taxon>
    </lineage>
</organism>
<feature type="region of interest" description="Disordered" evidence="1">
    <location>
        <begin position="90"/>
        <end position="244"/>
    </location>
</feature>
<comment type="caution">
    <text evidence="2">The sequence shown here is derived from an EMBL/GenBank/DDBJ whole genome shotgun (WGS) entry which is preliminary data.</text>
</comment>
<feature type="compositionally biased region" description="Basic and acidic residues" evidence="1">
    <location>
        <begin position="598"/>
        <end position="612"/>
    </location>
</feature>
<feature type="region of interest" description="Disordered" evidence="1">
    <location>
        <begin position="589"/>
        <end position="612"/>
    </location>
</feature>
<feature type="region of interest" description="Disordered" evidence="1">
    <location>
        <begin position="1"/>
        <end position="20"/>
    </location>
</feature>
<feature type="compositionally biased region" description="Low complexity" evidence="1">
    <location>
        <begin position="156"/>
        <end position="168"/>
    </location>
</feature>
<reference evidence="2" key="2">
    <citation type="submission" date="2023-06" db="EMBL/GenBank/DDBJ databases">
        <authorList>
            <consortium name="Lawrence Berkeley National Laboratory"/>
            <person name="Haridas S."/>
            <person name="Hensen N."/>
            <person name="Bonometti L."/>
            <person name="Westerberg I."/>
            <person name="Brannstrom I.O."/>
            <person name="Guillou S."/>
            <person name="Cros-Aarteil S."/>
            <person name="Calhoun S."/>
            <person name="Kuo A."/>
            <person name="Mondo S."/>
            <person name="Pangilinan J."/>
            <person name="Riley R."/>
            <person name="Labutti K."/>
            <person name="Andreopoulos B."/>
            <person name="Lipzen A."/>
            <person name="Chen C."/>
            <person name="Yanf M."/>
            <person name="Daum C."/>
            <person name="Ng V."/>
            <person name="Clum A."/>
            <person name="Steindorff A."/>
            <person name="Ohm R."/>
            <person name="Martin F."/>
            <person name="Silar P."/>
            <person name="Natvig D."/>
            <person name="Lalanne C."/>
            <person name="Gautier V."/>
            <person name="Ament-Velasquez S.L."/>
            <person name="Kruys A."/>
            <person name="Hutchinson M.I."/>
            <person name="Powell A.J."/>
            <person name="Barry K."/>
            <person name="Miller A.N."/>
            <person name="Grigoriev I.V."/>
            <person name="Debuchy R."/>
            <person name="Gladieux P."/>
            <person name="Thoren M.H."/>
            <person name="Johannesson H."/>
        </authorList>
    </citation>
    <scope>NUCLEOTIDE SEQUENCE</scope>
    <source>
        <strain evidence="2">CBS 958.72</strain>
    </source>
</reference>
<evidence type="ECO:0000313" key="3">
    <source>
        <dbReference type="Proteomes" id="UP001287356"/>
    </source>
</evidence>
<feature type="region of interest" description="Disordered" evidence="1">
    <location>
        <begin position="39"/>
        <end position="64"/>
    </location>
</feature>
<dbReference type="EMBL" id="JAULSN010000001">
    <property type="protein sequence ID" value="KAK3383130.1"/>
    <property type="molecule type" value="Genomic_DNA"/>
</dbReference>
<feature type="compositionally biased region" description="Polar residues" evidence="1">
    <location>
        <begin position="450"/>
        <end position="468"/>
    </location>
</feature>
<keyword evidence="3" id="KW-1185">Reference proteome</keyword>
<feature type="compositionally biased region" description="Low complexity" evidence="1">
    <location>
        <begin position="491"/>
        <end position="505"/>
    </location>
</feature>
<dbReference type="AlphaFoldDB" id="A0AAE0NKK7"/>
<feature type="compositionally biased region" description="Acidic residues" evidence="1">
    <location>
        <begin position="477"/>
        <end position="490"/>
    </location>
</feature>
<protein>
    <submittedName>
        <fullName evidence="2">Uncharacterized protein</fullName>
    </submittedName>
</protein>
<feature type="compositionally biased region" description="Polar residues" evidence="1">
    <location>
        <begin position="212"/>
        <end position="225"/>
    </location>
</feature>
<evidence type="ECO:0000313" key="2">
    <source>
        <dbReference type="EMBL" id="KAK3383130.1"/>
    </source>
</evidence>
<reference evidence="2" key="1">
    <citation type="journal article" date="2023" name="Mol. Phylogenet. Evol.">
        <title>Genome-scale phylogeny and comparative genomics of the fungal order Sordariales.</title>
        <authorList>
            <person name="Hensen N."/>
            <person name="Bonometti L."/>
            <person name="Westerberg I."/>
            <person name="Brannstrom I.O."/>
            <person name="Guillou S."/>
            <person name="Cros-Aarteil S."/>
            <person name="Calhoun S."/>
            <person name="Haridas S."/>
            <person name="Kuo A."/>
            <person name="Mondo S."/>
            <person name="Pangilinan J."/>
            <person name="Riley R."/>
            <person name="LaButti K."/>
            <person name="Andreopoulos B."/>
            <person name="Lipzen A."/>
            <person name="Chen C."/>
            <person name="Yan M."/>
            <person name="Daum C."/>
            <person name="Ng V."/>
            <person name="Clum A."/>
            <person name="Steindorff A."/>
            <person name="Ohm R.A."/>
            <person name="Martin F."/>
            <person name="Silar P."/>
            <person name="Natvig D.O."/>
            <person name="Lalanne C."/>
            <person name="Gautier V."/>
            <person name="Ament-Velasquez S.L."/>
            <person name="Kruys A."/>
            <person name="Hutchinson M.I."/>
            <person name="Powell A.J."/>
            <person name="Barry K."/>
            <person name="Miller A.N."/>
            <person name="Grigoriev I.V."/>
            <person name="Debuchy R."/>
            <person name="Gladieux P."/>
            <person name="Hiltunen Thoren M."/>
            <person name="Johannesson H."/>
        </authorList>
    </citation>
    <scope>NUCLEOTIDE SEQUENCE</scope>
    <source>
        <strain evidence="2">CBS 958.72</strain>
    </source>
</reference>
<evidence type="ECO:0000256" key="1">
    <source>
        <dbReference type="SAM" id="MobiDB-lite"/>
    </source>
</evidence>
<gene>
    <name evidence="2" type="ORF">B0T24DRAFT_35955</name>
</gene>
<feature type="compositionally biased region" description="Low complexity" evidence="1">
    <location>
        <begin position="182"/>
        <end position="194"/>
    </location>
</feature>
<accession>A0AAE0NKK7</accession>
<proteinExistence type="predicted"/>
<feature type="region of interest" description="Disordered" evidence="1">
    <location>
        <begin position="411"/>
        <end position="513"/>
    </location>
</feature>
<dbReference type="Proteomes" id="UP001287356">
    <property type="component" value="Unassembled WGS sequence"/>
</dbReference>
<sequence length="680" mass="74094">MDKTQLPRPSGPPESPSGFIYACDSERATSRRLRNLVKSHPTPVPAVSIVPHKQVRPDHSSRPPRFMPISWQIPEYGHCNGLPAASIYGQGAQDGNYDDGDYDNGETAGDGRLPSGETAAMSGQRLPGRPDDSRRLSTINIYYRPEDERPVSPRTPSQSALQPSSSPPVGLTARPDLQRDQSSNLPSFPSSGPLSPSPYAPRSPSWHHTYAPGTSSPQHTHSPAQRTPELHHPRPNNLSRMYVPLGWTNSTNHAERFSSPGALSPSSPGAAAAAAAAATAADTANRIADIHDICLVATQRYIRAHVNNWRARGGVIDEQKKDPSHAIPTRRRVIGNSSRIYRRRHKLHSRHYAVTSAAAAAAVAAPGALPATVHSANNLGYQTRLPSLKTAVPISPWPARYSLQKERHLAFPQSPAGPPLAPIHHHSPQAVPPRHPHGDSAVGARLPSQHLHNGSLQAATGNNHPTATRHQEGCYSDSDDSDDDNDDGSDDSNSSSSSSQPSLPDTSDHRHHHYHYNHSYSASSFPATLSSTDSLLANTSAICDLVWRRAQHARLFELGAERQAARDMHSLLVWAETVVGRFAKWEEQVKGNQQQQQQREDGNNHNGDEKNDFIGRVLNVRVHRRGEAAEVEAADNNNNNNNKDGEAEWRTAARAGKKLCQFLRCDGALKAITDLEEASE</sequence>
<name>A0AAE0NKK7_9PEZI</name>